<evidence type="ECO:0000256" key="2">
    <source>
        <dbReference type="ARBA" id="ARBA00010176"/>
    </source>
</evidence>
<feature type="active site" evidence="13">
    <location>
        <position position="514"/>
    </location>
</feature>
<evidence type="ECO:0000256" key="6">
    <source>
        <dbReference type="ARBA" id="ARBA00022727"/>
    </source>
</evidence>
<evidence type="ECO:0000256" key="1">
    <source>
        <dbReference type="ARBA" id="ARBA00006900"/>
    </source>
</evidence>
<keyword evidence="6" id="KW-0545">Nucleotide biosynthesis</keyword>
<dbReference type="UniPathway" id="UPA00077">
    <property type="reaction ID" value="UER00158"/>
</dbReference>
<dbReference type="STRING" id="3218.A0A2K1JJE8"/>
<keyword evidence="3" id="KW-0554">One-carbon metabolism</keyword>
<evidence type="ECO:0000256" key="11">
    <source>
        <dbReference type="ARBA" id="ARBA00047344"/>
    </source>
</evidence>
<dbReference type="EnsemblPlants" id="Pp3c14_22050V3.1">
    <property type="protein sequence ID" value="Pp3c14_22050V3.1"/>
    <property type="gene ID" value="Pp3c14_22050"/>
</dbReference>
<dbReference type="GO" id="GO:0005829">
    <property type="term" value="C:cytosol"/>
    <property type="evidence" value="ECO:0000318"/>
    <property type="project" value="GO_Central"/>
</dbReference>
<reference evidence="15 17" key="1">
    <citation type="journal article" date="2008" name="Science">
        <title>The Physcomitrella genome reveals evolutionary insights into the conquest of land by plants.</title>
        <authorList>
            <person name="Rensing S."/>
            <person name="Lang D."/>
            <person name="Zimmer A."/>
            <person name="Terry A."/>
            <person name="Salamov A."/>
            <person name="Shapiro H."/>
            <person name="Nishiyama T."/>
            <person name="Perroud P.-F."/>
            <person name="Lindquist E."/>
            <person name="Kamisugi Y."/>
            <person name="Tanahashi T."/>
            <person name="Sakakibara K."/>
            <person name="Fujita T."/>
            <person name="Oishi K."/>
            <person name="Shin-I T."/>
            <person name="Kuroki Y."/>
            <person name="Toyoda A."/>
            <person name="Suzuki Y."/>
            <person name="Hashimoto A."/>
            <person name="Yamaguchi K."/>
            <person name="Sugano A."/>
            <person name="Kohara Y."/>
            <person name="Fujiyama A."/>
            <person name="Anterola A."/>
            <person name="Aoki S."/>
            <person name="Ashton N."/>
            <person name="Barbazuk W.B."/>
            <person name="Barker E."/>
            <person name="Bennetzen J."/>
            <person name="Bezanilla M."/>
            <person name="Blankenship R."/>
            <person name="Cho S.H."/>
            <person name="Dutcher S."/>
            <person name="Estelle M."/>
            <person name="Fawcett J.A."/>
            <person name="Gundlach H."/>
            <person name="Hanada K."/>
            <person name="Heyl A."/>
            <person name="Hicks K.A."/>
            <person name="Hugh J."/>
            <person name="Lohr M."/>
            <person name="Mayer K."/>
            <person name="Melkozernov A."/>
            <person name="Murata T."/>
            <person name="Nelson D."/>
            <person name="Pils B."/>
            <person name="Prigge M."/>
            <person name="Reiss B."/>
            <person name="Renner T."/>
            <person name="Rombauts S."/>
            <person name="Rushton P."/>
            <person name="Sanderfoot A."/>
            <person name="Schween G."/>
            <person name="Shiu S.-H."/>
            <person name="Stueber K."/>
            <person name="Theodoulou F.L."/>
            <person name="Tu H."/>
            <person name="Van de Peer Y."/>
            <person name="Verrier P.J."/>
            <person name="Waters E."/>
            <person name="Wood A."/>
            <person name="Yang L."/>
            <person name="Cove D."/>
            <person name="Cuming A."/>
            <person name="Hasebe M."/>
            <person name="Lucas S."/>
            <person name="Mishler D.B."/>
            <person name="Reski R."/>
            <person name="Grigoriev I."/>
            <person name="Quatrano R.S."/>
            <person name="Boore J.L."/>
        </authorList>
    </citation>
    <scope>NUCLEOTIDE SEQUENCE [LARGE SCALE GENOMIC DNA]</scope>
    <source>
        <strain evidence="16 17">cv. Gransden 2004</strain>
    </source>
</reference>
<dbReference type="GO" id="GO:0046654">
    <property type="term" value="P:tetrahydrofolate biosynthetic process"/>
    <property type="evidence" value="ECO:0007669"/>
    <property type="project" value="UniProtKB-UniPathway"/>
</dbReference>
<dbReference type="NCBIfam" id="TIGR03284">
    <property type="entry name" value="thym_sym"/>
    <property type="match status" value="1"/>
</dbReference>
<evidence type="ECO:0000256" key="13">
    <source>
        <dbReference type="PROSITE-ProRule" id="PRU10016"/>
    </source>
</evidence>
<keyword evidence="7" id="KW-0521">NADP</keyword>
<evidence type="ECO:0000256" key="9">
    <source>
        <dbReference type="ARBA" id="ARBA00023268"/>
    </source>
</evidence>
<dbReference type="CDD" id="cd00209">
    <property type="entry name" value="DHFR"/>
    <property type="match status" value="1"/>
</dbReference>
<dbReference type="GO" id="GO:0005739">
    <property type="term" value="C:mitochondrion"/>
    <property type="evidence" value="ECO:0000318"/>
    <property type="project" value="GO_Central"/>
</dbReference>
<dbReference type="AlphaFoldDB" id="A0A2K1JJE8"/>
<dbReference type="InterPro" id="IPR045097">
    <property type="entry name" value="Thymidate_synth/dCMP_Mease"/>
</dbReference>
<dbReference type="InterPro" id="IPR000398">
    <property type="entry name" value="Thymidylate_synthase"/>
</dbReference>
<dbReference type="Gramene" id="Pp3c14_22050V3.2">
    <property type="protein sequence ID" value="Pp3c14_22050V3.2"/>
    <property type="gene ID" value="Pp3c14_22050"/>
</dbReference>
<dbReference type="InterPro" id="IPR020940">
    <property type="entry name" value="Thymidylate_synthase_AS"/>
</dbReference>
<dbReference type="GO" id="GO:0032259">
    <property type="term" value="P:methylation"/>
    <property type="evidence" value="ECO:0007669"/>
    <property type="project" value="UniProtKB-KW"/>
</dbReference>
<dbReference type="EnsemblPlants" id="Pp3c14_22050V3.2">
    <property type="protein sequence ID" value="Pp3c14_22050V3.2"/>
    <property type="gene ID" value="Pp3c14_22050"/>
</dbReference>
<dbReference type="InterPro" id="IPR036926">
    <property type="entry name" value="Thymidate_synth/dCMP_Mease_sf"/>
</dbReference>
<dbReference type="InterPro" id="IPR001796">
    <property type="entry name" value="DHFR_dom"/>
</dbReference>
<proteinExistence type="inferred from homology"/>
<comment type="similarity">
    <text evidence="2">In the N-terminal section; belongs to the dihydrofolate reductase family.</text>
</comment>
<dbReference type="PaxDb" id="3218-PP1S34_360V6.1"/>
<name>A0A2K1JJE8_PHYPA</name>
<evidence type="ECO:0000256" key="8">
    <source>
        <dbReference type="ARBA" id="ARBA00023002"/>
    </source>
</evidence>
<dbReference type="Gene3D" id="3.30.572.10">
    <property type="entry name" value="Thymidylate synthase/dCMP hydroxymethylase domain"/>
    <property type="match status" value="1"/>
</dbReference>
<keyword evidence="17" id="KW-1185">Reference proteome</keyword>
<dbReference type="PANTHER" id="PTHR11548:SF2">
    <property type="entry name" value="THYMIDYLATE SYNTHASE"/>
    <property type="match status" value="1"/>
</dbReference>
<evidence type="ECO:0000313" key="16">
    <source>
        <dbReference type="EnsemblPlants" id="Pp3c14_22050V3.1"/>
    </source>
</evidence>
<reference evidence="16" key="3">
    <citation type="submission" date="2020-12" db="UniProtKB">
        <authorList>
            <consortium name="EnsemblPlants"/>
        </authorList>
    </citation>
    <scope>IDENTIFICATION</scope>
</reference>
<evidence type="ECO:0000256" key="12">
    <source>
        <dbReference type="ARBA" id="ARBA00048873"/>
    </source>
</evidence>
<dbReference type="Gramene" id="Pp3c14_22050V3.1">
    <property type="protein sequence ID" value="Pp3c14_22050V3.1"/>
    <property type="gene ID" value="Pp3c14_22050"/>
</dbReference>
<dbReference type="PANTHER" id="PTHR11548">
    <property type="entry name" value="THYMIDYLATE SYNTHASE 1"/>
    <property type="match status" value="1"/>
</dbReference>
<dbReference type="NCBIfam" id="NF002497">
    <property type="entry name" value="PRK01827.1-3"/>
    <property type="match status" value="1"/>
</dbReference>
<evidence type="ECO:0000256" key="3">
    <source>
        <dbReference type="ARBA" id="ARBA00022563"/>
    </source>
</evidence>
<dbReference type="GO" id="GO:0006231">
    <property type="term" value="P:dTMP biosynthetic process"/>
    <property type="evidence" value="ECO:0000318"/>
    <property type="project" value="GO_Central"/>
</dbReference>
<dbReference type="PROSITE" id="PS00075">
    <property type="entry name" value="DHFR_1"/>
    <property type="match status" value="1"/>
</dbReference>
<gene>
    <name evidence="16" type="primary">LOC112291384</name>
    <name evidence="15" type="ORF">PHYPA_018859</name>
</gene>
<dbReference type="HAMAP" id="MF_00008">
    <property type="entry name" value="Thymidy_synth_bact"/>
    <property type="match status" value="1"/>
</dbReference>
<dbReference type="SUPFAM" id="SSF53597">
    <property type="entry name" value="Dihydrofolate reductase-like"/>
    <property type="match status" value="1"/>
</dbReference>
<dbReference type="PRINTS" id="PR00108">
    <property type="entry name" value="THYMDSNTHASE"/>
</dbReference>
<dbReference type="SUPFAM" id="SSF55831">
    <property type="entry name" value="Thymidylate synthase/dCMP hydroxymethylase"/>
    <property type="match status" value="1"/>
</dbReference>
<evidence type="ECO:0000313" key="17">
    <source>
        <dbReference type="Proteomes" id="UP000006727"/>
    </source>
</evidence>
<dbReference type="GO" id="GO:0004146">
    <property type="term" value="F:dihydrofolate reductase activity"/>
    <property type="evidence" value="ECO:0000318"/>
    <property type="project" value="GO_Central"/>
</dbReference>
<dbReference type="GO" id="GO:0006730">
    <property type="term" value="P:one-carbon metabolic process"/>
    <property type="evidence" value="ECO:0007669"/>
    <property type="project" value="UniProtKB-KW"/>
</dbReference>
<evidence type="ECO:0000313" key="15">
    <source>
        <dbReference type="EMBL" id="PNR41456.1"/>
    </source>
</evidence>
<dbReference type="Proteomes" id="UP000006727">
    <property type="component" value="Chromosome 14"/>
</dbReference>
<dbReference type="PROSITE" id="PS51330">
    <property type="entry name" value="DHFR_2"/>
    <property type="match status" value="1"/>
</dbReference>
<dbReference type="InterPro" id="IPR024072">
    <property type="entry name" value="DHFR-like_dom_sf"/>
</dbReference>
<evidence type="ECO:0000256" key="10">
    <source>
        <dbReference type="ARBA" id="ARBA00024992"/>
    </source>
</evidence>
<dbReference type="Gene3D" id="3.40.430.10">
    <property type="entry name" value="Dihydrofolate Reductase, subunit A"/>
    <property type="match status" value="1"/>
</dbReference>
<dbReference type="EMBL" id="ABEU02000014">
    <property type="protein sequence ID" value="PNR41456.1"/>
    <property type="molecule type" value="Genomic_DNA"/>
</dbReference>
<protein>
    <recommendedName>
        <fullName evidence="14">DHFR domain-containing protein</fullName>
    </recommendedName>
</protein>
<evidence type="ECO:0000256" key="5">
    <source>
        <dbReference type="ARBA" id="ARBA00022679"/>
    </source>
</evidence>
<keyword evidence="4" id="KW-0489">Methyltransferase</keyword>
<organism evidence="15">
    <name type="scientific">Physcomitrium patens</name>
    <name type="common">Spreading-leaved earth moss</name>
    <name type="synonym">Physcomitrella patens</name>
    <dbReference type="NCBI Taxonomy" id="3218"/>
    <lineage>
        <taxon>Eukaryota</taxon>
        <taxon>Viridiplantae</taxon>
        <taxon>Streptophyta</taxon>
        <taxon>Embryophyta</taxon>
        <taxon>Bryophyta</taxon>
        <taxon>Bryophytina</taxon>
        <taxon>Bryopsida</taxon>
        <taxon>Funariidae</taxon>
        <taxon>Funariales</taxon>
        <taxon>Funariaceae</taxon>
        <taxon>Physcomitrium</taxon>
    </lineage>
</organism>
<keyword evidence="9" id="KW-0511">Multifunctional enzyme</keyword>
<evidence type="ECO:0000256" key="7">
    <source>
        <dbReference type="ARBA" id="ARBA00022857"/>
    </source>
</evidence>
<evidence type="ECO:0000256" key="4">
    <source>
        <dbReference type="ARBA" id="ARBA00022603"/>
    </source>
</evidence>
<feature type="domain" description="DHFR" evidence="14">
    <location>
        <begin position="144"/>
        <end position="319"/>
    </location>
</feature>
<keyword evidence="8" id="KW-0560">Oxidoreductase</keyword>
<evidence type="ECO:0000259" key="14">
    <source>
        <dbReference type="PROSITE" id="PS51330"/>
    </source>
</evidence>
<dbReference type="InterPro" id="IPR017925">
    <property type="entry name" value="DHFR_CS"/>
</dbReference>
<dbReference type="Pfam" id="PF00186">
    <property type="entry name" value="DHFR_1"/>
    <property type="match status" value="1"/>
</dbReference>
<dbReference type="FunFam" id="3.40.430.10:FF:000043">
    <property type="entry name" value="Bifunctional dihydrofolate reductase-thymidylate synthase"/>
    <property type="match status" value="1"/>
</dbReference>
<dbReference type="PROSITE" id="PS00091">
    <property type="entry name" value="THYMIDYLATE_SYNTHASE"/>
    <property type="match status" value="1"/>
</dbReference>
<sequence>MKLVVRGWKCSFRVLSCPGPTCSEVPKGVIRHIAHCSTERSFASSERATFCDVRLGRIERCDMRFSSSCIFRSQVGGLASGLSGCCSVPPPLGSIDTDRLSFPGIGLRGFSSETAGMASSGSPAPECDEGEQILSGTHSEKLRGFQIVVAATRERGIGKQGHLPWKLPTDMKFFKTVTSVTTSSSKKNAVIMGRHTWESIPEKFRPLPGRLNVILTRSGIKSTPAGVVVSESLQSALALIATPSYSSHVESVFVIGGGQVYSEAMASPLCEVIHLTEVEGDVECDTYMPAVDTDIFRIWSASIPIVENGLRISFLTYVRGSLTSSIKQTDNGETTVGLLPKYLLEAHDEYQYLNLIDDIIKTGAVKGDRTGTGTISKFGCQMRFNLRKSFPLLTTKRVFWRGVVEELLWFISGSTNAKVLHDKGVKIWDGNGSREYLDKQGLTEREEGDLGPVYGFQWRHFGAKYVDMHADYTGQGYDQLKDVINKIKTDPDDRRILLSAWNPADLKLMALPPCHMFAQFYVANGELSCQMYQRSCDMGLGVPFNIASYALLTCILAHVCDLVPGDFVHVLGDAHVYKNHVEPLQEQLQNTPMPFPRLRIKTANRDIDSFVAADFELIGYKAHQKINMIMVKFCNASMALLLLHTSGVARKEGWCTCPEQSAEVCRRDSVSCK</sequence>
<comment type="similarity">
    <text evidence="1">In the C-terminal section; belongs to the thymidylate synthase family.</text>
</comment>
<dbReference type="FunFam" id="3.30.572.10:FF:000002">
    <property type="entry name" value="Possible thymidylate synthase"/>
    <property type="match status" value="1"/>
</dbReference>
<dbReference type="InterPro" id="IPR023451">
    <property type="entry name" value="Thymidate_synth/dCMP_Mease_dom"/>
</dbReference>
<comment type="catalytic activity">
    <reaction evidence="12">
        <text>(6S)-5,6,7,8-tetrahydrofolate + NADP(+) = 7,8-dihydrofolate + NADPH + H(+)</text>
        <dbReference type="Rhea" id="RHEA:15009"/>
        <dbReference type="ChEBI" id="CHEBI:15378"/>
        <dbReference type="ChEBI" id="CHEBI:57451"/>
        <dbReference type="ChEBI" id="CHEBI:57453"/>
        <dbReference type="ChEBI" id="CHEBI:57783"/>
        <dbReference type="ChEBI" id="CHEBI:58349"/>
        <dbReference type="EC" id="1.5.1.3"/>
    </reaction>
</comment>
<comment type="catalytic activity">
    <reaction evidence="11">
        <text>dUMP + (6R)-5,10-methylene-5,6,7,8-tetrahydrofolate = 7,8-dihydrofolate + dTMP</text>
        <dbReference type="Rhea" id="RHEA:12104"/>
        <dbReference type="ChEBI" id="CHEBI:15636"/>
        <dbReference type="ChEBI" id="CHEBI:57451"/>
        <dbReference type="ChEBI" id="CHEBI:63528"/>
        <dbReference type="ChEBI" id="CHEBI:246422"/>
        <dbReference type="EC" id="2.1.1.45"/>
    </reaction>
</comment>
<dbReference type="FunCoup" id="A0A2K1JJE8">
    <property type="interactions" value="3604"/>
</dbReference>
<dbReference type="CDD" id="cd00351">
    <property type="entry name" value="TS_Pyrimidine_HMase"/>
    <property type="match status" value="1"/>
</dbReference>
<dbReference type="GO" id="GO:0004799">
    <property type="term" value="F:thymidylate synthase activity"/>
    <property type="evidence" value="ECO:0000318"/>
    <property type="project" value="GO_Central"/>
</dbReference>
<accession>A0A2K1JJE8</accession>
<comment type="function">
    <text evidence="10">Bifunctional enzyme. Involved in de novo dTMP biosynthesis. Key enzyme in folate metabolism. Can play two different roles depending on the source of dihydrofolate: de novo synthesis of tetrahydrofolate or recycling of the dihydrofolate released as one of the end products of the TS catalyzed reaction. Catalyzes an essential reaction for de novo glycine and purine synthesis, DNA precursor synthesis, and for the conversion of dUMP to dTMP.</text>
</comment>
<dbReference type="Pfam" id="PF00303">
    <property type="entry name" value="Thymidylat_synt"/>
    <property type="match status" value="1"/>
</dbReference>
<reference evidence="15 17" key="2">
    <citation type="journal article" date="2018" name="Plant J.">
        <title>The Physcomitrella patens chromosome-scale assembly reveals moss genome structure and evolution.</title>
        <authorList>
            <person name="Lang D."/>
            <person name="Ullrich K.K."/>
            <person name="Murat F."/>
            <person name="Fuchs J."/>
            <person name="Jenkins J."/>
            <person name="Haas F.B."/>
            <person name="Piednoel M."/>
            <person name="Gundlach H."/>
            <person name="Van Bel M."/>
            <person name="Meyberg R."/>
            <person name="Vives C."/>
            <person name="Morata J."/>
            <person name="Symeonidi A."/>
            <person name="Hiss M."/>
            <person name="Muchero W."/>
            <person name="Kamisugi Y."/>
            <person name="Saleh O."/>
            <person name="Blanc G."/>
            <person name="Decker E.L."/>
            <person name="van Gessel N."/>
            <person name="Grimwood J."/>
            <person name="Hayes R.D."/>
            <person name="Graham S.W."/>
            <person name="Gunter L.E."/>
            <person name="McDaniel S.F."/>
            <person name="Hoernstein S.N.W."/>
            <person name="Larsson A."/>
            <person name="Li F.W."/>
            <person name="Perroud P.F."/>
            <person name="Phillips J."/>
            <person name="Ranjan P."/>
            <person name="Rokshar D.S."/>
            <person name="Rothfels C.J."/>
            <person name="Schneider L."/>
            <person name="Shu S."/>
            <person name="Stevenson D.W."/>
            <person name="Thummler F."/>
            <person name="Tillich M."/>
            <person name="Villarreal Aguilar J.C."/>
            <person name="Widiez T."/>
            <person name="Wong G.K."/>
            <person name="Wymore A."/>
            <person name="Zhang Y."/>
            <person name="Zimmer A.D."/>
            <person name="Quatrano R.S."/>
            <person name="Mayer K.F.X."/>
            <person name="Goodstein D."/>
            <person name="Casacuberta J.M."/>
            <person name="Vandepoele K."/>
            <person name="Reski R."/>
            <person name="Cuming A.C."/>
            <person name="Tuskan G.A."/>
            <person name="Maumus F."/>
            <person name="Salse J."/>
            <person name="Schmutz J."/>
            <person name="Rensing S.A."/>
        </authorList>
    </citation>
    <scope>NUCLEOTIDE SEQUENCE [LARGE SCALE GENOMIC DNA]</scope>
    <source>
        <strain evidence="16 17">cv. Gransden 2004</strain>
    </source>
</reference>
<keyword evidence="5" id="KW-0808">Transferase</keyword>